<name>A0A080LYA6_9PROT</name>
<evidence type="ECO:0000313" key="2">
    <source>
        <dbReference type="Proteomes" id="UP000020077"/>
    </source>
</evidence>
<proteinExistence type="predicted"/>
<dbReference type="AlphaFoldDB" id="A0A080LYA6"/>
<organism evidence="1 2">
    <name type="scientific">Candidatus Accumulibacter phosphatis</name>
    <dbReference type="NCBI Taxonomy" id="327160"/>
    <lineage>
        <taxon>Bacteria</taxon>
        <taxon>Pseudomonadati</taxon>
        <taxon>Pseudomonadota</taxon>
        <taxon>Betaproteobacteria</taxon>
        <taxon>Candidatus Accumulibacter</taxon>
    </lineage>
</organism>
<protein>
    <submittedName>
        <fullName evidence="1">Uncharacterized protein</fullName>
    </submittedName>
</protein>
<reference evidence="1 2" key="1">
    <citation type="submission" date="2014-02" db="EMBL/GenBank/DDBJ databases">
        <title>Expanding our view of genomic diversity in Candidatus Accumulibacter clades.</title>
        <authorList>
            <person name="Skennerton C.T."/>
            <person name="Barr J.J."/>
            <person name="Slater F.R."/>
            <person name="Bond P.L."/>
            <person name="Tyson G.W."/>
        </authorList>
    </citation>
    <scope>NUCLEOTIDE SEQUENCE [LARGE SCALE GENOMIC DNA]</scope>
    <source>
        <strain evidence="2">BA-91</strain>
    </source>
</reference>
<comment type="caution">
    <text evidence="1">The sequence shown here is derived from an EMBL/GenBank/DDBJ whole genome shotgun (WGS) entry which is preliminary data.</text>
</comment>
<accession>A0A080LYA6</accession>
<evidence type="ECO:0000313" key="1">
    <source>
        <dbReference type="EMBL" id="KFB73798.1"/>
    </source>
</evidence>
<gene>
    <name evidence="1" type="ORF">AW09_000946</name>
</gene>
<dbReference type="EMBL" id="JDVG02000161">
    <property type="protein sequence ID" value="KFB73798.1"/>
    <property type="molecule type" value="Genomic_DNA"/>
</dbReference>
<sequence length="206" mass="22299">MATDILGQRVDDDVGAVLEGTAQIGRRNRVVHNQGQTMAVRNLGEWFEVGDVAKRVADRLAIDGLGLAVDQFFETGRLGLVGKAHLDTVLWQGVCEKVVGTAIQGCRRDDIVTRFGDGHDRVGDRRLARGQRQSADAAFHRGNALFEDILGRIHDARVDVAGHLEVEQVGAMLGAVEGIRAGLVNRYGDRLGCRFGTVAGVDGERF</sequence>
<dbReference type="Proteomes" id="UP000020077">
    <property type="component" value="Unassembled WGS sequence"/>
</dbReference>